<dbReference type="Proteomes" id="UP000619457">
    <property type="component" value="Unassembled WGS sequence"/>
</dbReference>
<gene>
    <name evidence="2" type="ORF">GCM10007049_00620</name>
</gene>
<protein>
    <recommendedName>
        <fullName evidence="1">Glycosyltransferase 2-like domain-containing protein</fullName>
    </recommendedName>
</protein>
<organism evidence="2 3">
    <name type="scientific">Echinicola pacifica</name>
    <dbReference type="NCBI Taxonomy" id="346377"/>
    <lineage>
        <taxon>Bacteria</taxon>
        <taxon>Pseudomonadati</taxon>
        <taxon>Bacteroidota</taxon>
        <taxon>Cytophagia</taxon>
        <taxon>Cytophagales</taxon>
        <taxon>Cyclobacteriaceae</taxon>
        <taxon>Echinicola</taxon>
    </lineage>
</organism>
<reference evidence="2" key="1">
    <citation type="journal article" date="2014" name="Int. J. Syst. Evol. Microbiol.">
        <title>Complete genome sequence of Corynebacterium casei LMG S-19264T (=DSM 44701T), isolated from a smear-ripened cheese.</title>
        <authorList>
            <consortium name="US DOE Joint Genome Institute (JGI-PGF)"/>
            <person name="Walter F."/>
            <person name="Albersmeier A."/>
            <person name="Kalinowski J."/>
            <person name="Ruckert C."/>
        </authorList>
    </citation>
    <scope>NUCLEOTIDE SEQUENCE</scope>
    <source>
        <strain evidence="2">KCTC 12368</strain>
    </source>
</reference>
<sequence length="343" mass="40712">MELTIIIPVYNRPELLEFTIQSILHQSYKDWKCLLVDDGSDDDTIMLLHKLCALDSRLTVIFRNRKPKGASTCRNIGLNYVNSNYVLFMDSDDIMSESCLENRFTEIYKKPDFDFYVFNSELFLNTPGDMRVVWNTDTDESDLYRYLRLDGVWQTSGAIYSTDFIKSISGFKEGLGIWQDYELHIRAILANGKYIKFLQLPANIFIRVSETESISRTKSKNKQIENLRERAEVYLSLFTRIEKSNFKQDQQWKEIYGSICFWFGCQFYLKYGDITYTKHFFKKLKGLLGYSRLTRSKYSFFCYLLKFSNRFKGIHHLIRFLIRMRCLPDYYIQEGNTMCKVKL</sequence>
<comment type="caution">
    <text evidence="2">The sequence shown here is derived from an EMBL/GenBank/DDBJ whole genome shotgun (WGS) entry which is preliminary data.</text>
</comment>
<proteinExistence type="predicted"/>
<dbReference type="RefSeq" id="WP_018475131.1">
    <property type="nucleotide sequence ID" value="NZ_BMWX01000001.1"/>
</dbReference>
<dbReference type="Gene3D" id="3.90.550.10">
    <property type="entry name" value="Spore Coat Polysaccharide Biosynthesis Protein SpsA, Chain A"/>
    <property type="match status" value="1"/>
</dbReference>
<dbReference type="PANTHER" id="PTHR43685:SF2">
    <property type="entry name" value="GLYCOSYLTRANSFERASE 2-LIKE DOMAIN-CONTAINING PROTEIN"/>
    <property type="match status" value="1"/>
</dbReference>
<evidence type="ECO:0000259" key="1">
    <source>
        <dbReference type="Pfam" id="PF00535"/>
    </source>
</evidence>
<dbReference type="InterPro" id="IPR029044">
    <property type="entry name" value="Nucleotide-diphossugar_trans"/>
</dbReference>
<reference evidence="2" key="2">
    <citation type="submission" date="2020-09" db="EMBL/GenBank/DDBJ databases">
        <authorList>
            <person name="Sun Q."/>
            <person name="Kim S."/>
        </authorList>
    </citation>
    <scope>NUCLEOTIDE SEQUENCE</scope>
    <source>
        <strain evidence="2">KCTC 12368</strain>
    </source>
</reference>
<dbReference type="InterPro" id="IPR001173">
    <property type="entry name" value="Glyco_trans_2-like"/>
</dbReference>
<evidence type="ECO:0000313" key="3">
    <source>
        <dbReference type="Proteomes" id="UP000619457"/>
    </source>
</evidence>
<accession>A0A918UHP4</accession>
<dbReference type="EMBL" id="BMWX01000001">
    <property type="protein sequence ID" value="GGZ12800.1"/>
    <property type="molecule type" value="Genomic_DNA"/>
</dbReference>
<dbReference type="Pfam" id="PF00535">
    <property type="entry name" value="Glycos_transf_2"/>
    <property type="match status" value="1"/>
</dbReference>
<feature type="domain" description="Glycosyltransferase 2-like" evidence="1">
    <location>
        <begin position="4"/>
        <end position="123"/>
    </location>
</feature>
<dbReference type="CDD" id="cd00761">
    <property type="entry name" value="Glyco_tranf_GTA_type"/>
    <property type="match status" value="1"/>
</dbReference>
<dbReference type="PANTHER" id="PTHR43685">
    <property type="entry name" value="GLYCOSYLTRANSFERASE"/>
    <property type="match status" value="1"/>
</dbReference>
<evidence type="ECO:0000313" key="2">
    <source>
        <dbReference type="EMBL" id="GGZ12800.1"/>
    </source>
</evidence>
<keyword evidence="3" id="KW-1185">Reference proteome</keyword>
<dbReference type="InterPro" id="IPR050834">
    <property type="entry name" value="Glycosyltransf_2"/>
</dbReference>
<dbReference type="AlphaFoldDB" id="A0A918UHP4"/>
<name>A0A918UHP4_9BACT</name>
<dbReference type="SUPFAM" id="SSF53448">
    <property type="entry name" value="Nucleotide-diphospho-sugar transferases"/>
    <property type="match status" value="1"/>
</dbReference>